<dbReference type="GO" id="GO:0071944">
    <property type="term" value="C:cell periphery"/>
    <property type="evidence" value="ECO:0007669"/>
    <property type="project" value="TreeGrafter"/>
</dbReference>
<accession>A0A6J8C1H9</accession>
<keyword evidence="3" id="KW-0472">Membrane</keyword>
<dbReference type="PANTHER" id="PTHR16311:SF3">
    <property type="entry name" value="THROMBOSPONDIN TYPE-1 DOMAIN-CONTAINING PROTEIN 1"/>
    <property type="match status" value="1"/>
</dbReference>
<dbReference type="InterPro" id="IPR038877">
    <property type="entry name" value="THSD1"/>
</dbReference>
<protein>
    <recommendedName>
        <fullName evidence="4">Ig-like domain-containing protein</fullName>
    </recommendedName>
</protein>
<dbReference type="InterPro" id="IPR036179">
    <property type="entry name" value="Ig-like_dom_sf"/>
</dbReference>
<gene>
    <name evidence="5" type="ORF">MCOR_25361</name>
</gene>
<dbReference type="Gene3D" id="2.20.100.10">
    <property type="entry name" value="Thrombospondin type-1 (TSP1) repeat"/>
    <property type="match status" value="1"/>
</dbReference>
<proteinExistence type="predicted"/>
<evidence type="ECO:0000256" key="1">
    <source>
        <dbReference type="ARBA" id="ARBA00022737"/>
    </source>
</evidence>
<keyword evidence="2" id="KW-1015">Disulfide bond</keyword>
<organism evidence="5 6">
    <name type="scientific">Mytilus coruscus</name>
    <name type="common">Sea mussel</name>
    <dbReference type="NCBI Taxonomy" id="42192"/>
    <lineage>
        <taxon>Eukaryota</taxon>
        <taxon>Metazoa</taxon>
        <taxon>Spiralia</taxon>
        <taxon>Lophotrochozoa</taxon>
        <taxon>Mollusca</taxon>
        <taxon>Bivalvia</taxon>
        <taxon>Autobranchia</taxon>
        <taxon>Pteriomorphia</taxon>
        <taxon>Mytilida</taxon>
        <taxon>Mytiloidea</taxon>
        <taxon>Mytilidae</taxon>
        <taxon>Mytilinae</taxon>
        <taxon>Mytilus</taxon>
    </lineage>
</organism>
<dbReference type="SMART" id="SM00209">
    <property type="entry name" value="TSP1"/>
    <property type="match status" value="1"/>
</dbReference>
<evidence type="ECO:0000313" key="5">
    <source>
        <dbReference type="EMBL" id="CAC5390248.1"/>
    </source>
</evidence>
<dbReference type="PRINTS" id="PR01705">
    <property type="entry name" value="TSP1REPEAT"/>
</dbReference>
<dbReference type="EMBL" id="CACVKT020004486">
    <property type="protein sequence ID" value="CAC5390248.1"/>
    <property type="molecule type" value="Genomic_DNA"/>
</dbReference>
<sequence length="395" mass="45388">MFSLGKSFRWMKDGIIHLTDNQKYDGTSTSVLTVINADRKDTGLFSCTVFTSMGLWRSGPYHKLNIILNGNWSKWSKWSECSKTCGGGVRTKRRSCTNPSPLNGGSDCVGLPYYTRICSIVPCLDNKELSTRRNYGGDMKTKFILSTVNNGFEGRSNRSEFGTYMKLSETTFSDVTIGIIVVGIAFTIIVITTGVLAILCNKYRKPNILPIRQKQKIFFRGSSDKTEVKYWNKDIDHHAIPTMPFEDENIGIYVYGNELESRSKRQKKIKTPQFSQNTLTQEYYLRSEECESKLNSHFYLPIEPRYEYFEIDEELSPNKPYDNADFSYEDLIARKQYLYLPINQNINTGNIDRNSIFKPIDYGYIDGNSSFQPIDYGYIDGQSSFEPADYDYIDE</sequence>
<feature type="transmembrane region" description="Helical" evidence="3">
    <location>
        <begin position="175"/>
        <end position="199"/>
    </location>
</feature>
<dbReference type="SUPFAM" id="SSF48726">
    <property type="entry name" value="Immunoglobulin"/>
    <property type="match status" value="1"/>
</dbReference>
<dbReference type="Pfam" id="PF00090">
    <property type="entry name" value="TSP_1"/>
    <property type="match status" value="1"/>
</dbReference>
<dbReference type="PANTHER" id="PTHR16311">
    <property type="entry name" value="THROMBOSPONDIN TYPE I DOMAIN-CONTAINING 1"/>
    <property type="match status" value="1"/>
</dbReference>
<dbReference type="OrthoDB" id="6114388at2759"/>
<evidence type="ECO:0000313" key="6">
    <source>
        <dbReference type="Proteomes" id="UP000507470"/>
    </source>
</evidence>
<evidence type="ECO:0000256" key="2">
    <source>
        <dbReference type="ARBA" id="ARBA00023157"/>
    </source>
</evidence>
<keyword evidence="3" id="KW-1133">Transmembrane helix</keyword>
<keyword evidence="3" id="KW-0812">Transmembrane</keyword>
<dbReference type="PROSITE" id="PS50835">
    <property type="entry name" value="IG_LIKE"/>
    <property type="match status" value="1"/>
</dbReference>
<dbReference type="PROSITE" id="PS50092">
    <property type="entry name" value="TSP1"/>
    <property type="match status" value="1"/>
</dbReference>
<dbReference type="AlphaFoldDB" id="A0A6J8C1H9"/>
<reference evidence="5 6" key="1">
    <citation type="submission" date="2020-06" db="EMBL/GenBank/DDBJ databases">
        <authorList>
            <person name="Li R."/>
            <person name="Bekaert M."/>
        </authorList>
    </citation>
    <scope>NUCLEOTIDE SEQUENCE [LARGE SCALE GENOMIC DNA]</scope>
    <source>
        <strain evidence="6">wild</strain>
    </source>
</reference>
<keyword evidence="1" id="KW-0677">Repeat</keyword>
<dbReference type="FunFam" id="2.20.100.10:FF:000007">
    <property type="entry name" value="Thrombospondin 1"/>
    <property type="match status" value="1"/>
</dbReference>
<name>A0A6J8C1H9_MYTCO</name>
<dbReference type="InterPro" id="IPR000884">
    <property type="entry name" value="TSP1_rpt"/>
</dbReference>
<evidence type="ECO:0000259" key="4">
    <source>
        <dbReference type="PROSITE" id="PS50835"/>
    </source>
</evidence>
<dbReference type="InterPro" id="IPR007110">
    <property type="entry name" value="Ig-like_dom"/>
</dbReference>
<feature type="domain" description="Ig-like" evidence="4">
    <location>
        <begin position="7"/>
        <end position="49"/>
    </location>
</feature>
<dbReference type="Proteomes" id="UP000507470">
    <property type="component" value="Unassembled WGS sequence"/>
</dbReference>
<dbReference type="InterPro" id="IPR036383">
    <property type="entry name" value="TSP1_rpt_sf"/>
</dbReference>
<keyword evidence="6" id="KW-1185">Reference proteome</keyword>
<dbReference type="SUPFAM" id="SSF82895">
    <property type="entry name" value="TSP-1 type 1 repeat"/>
    <property type="match status" value="1"/>
</dbReference>
<evidence type="ECO:0000256" key="3">
    <source>
        <dbReference type="SAM" id="Phobius"/>
    </source>
</evidence>